<reference evidence="2" key="1">
    <citation type="journal article" date="2023" name="Nat. Plants">
        <title>Single-cell RNA sequencing provides a high-resolution roadmap for understanding the multicellular compartmentation of specialized metabolism.</title>
        <authorList>
            <person name="Sun S."/>
            <person name="Shen X."/>
            <person name="Li Y."/>
            <person name="Li Y."/>
            <person name="Wang S."/>
            <person name="Li R."/>
            <person name="Zhang H."/>
            <person name="Shen G."/>
            <person name="Guo B."/>
            <person name="Wei J."/>
            <person name="Xu J."/>
            <person name="St-Pierre B."/>
            <person name="Chen S."/>
            <person name="Sun C."/>
        </authorList>
    </citation>
    <scope>NUCLEOTIDE SEQUENCE [LARGE SCALE GENOMIC DNA]</scope>
</reference>
<organism evidence="1 2">
    <name type="scientific">Catharanthus roseus</name>
    <name type="common">Madagascar periwinkle</name>
    <name type="synonym">Vinca rosea</name>
    <dbReference type="NCBI Taxonomy" id="4058"/>
    <lineage>
        <taxon>Eukaryota</taxon>
        <taxon>Viridiplantae</taxon>
        <taxon>Streptophyta</taxon>
        <taxon>Embryophyta</taxon>
        <taxon>Tracheophyta</taxon>
        <taxon>Spermatophyta</taxon>
        <taxon>Magnoliopsida</taxon>
        <taxon>eudicotyledons</taxon>
        <taxon>Gunneridae</taxon>
        <taxon>Pentapetalae</taxon>
        <taxon>asterids</taxon>
        <taxon>lamiids</taxon>
        <taxon>Gentianales</taxon>
        <taxon>Apocynaceae</taxon>
        <taxon>Rauvolfioideae</taxon>
        <taxon>Vinceae</taxon>
        <taxon>Catharanthinae</taxon>
        <taxon>Catharanthus</taxon>
    </lineage>
</organism>
<accession>A0ACC0BR94</accession>
<keyword evidence="2" id="KW-1185">Reference proteome</keyword>
<protein>
    <submittedName>
        <fullName evidence="1">Uncharacterized protein</fullName>
    </submittedName>
</protein>
<comment type="caution">
    <text evidence="1">The sequence shown here is derived from an EMBL/GenBank/DDBJ whole genome shotgun (WGS) entry which is preliminary data.</text>
</comment>
<gene>
    <name evidence="1" type="ORF">M9H77_06161</name>
</gene>
<sequence length="174" mass="19042">MEPISNIKKTYVMIIKEESHRKLVRNAEIRSEAVVLVTPKSGQNSIHCAYCFKQSHEARNYYLLVGYLKRWSERSQETSAGGRKERGRTNRGRGRCGSRNGYGFSILGSSPTGSGWAVVATVQQGKLCAPESDARLSAAKQSETASATASNSTIRILGLSTEQCASFVNLLNSH</sequence>
<dbReference type="Proteomes" id="UP001060085">
    <property type="component" value="Linkage Group LG02"/>
</dbReference>
<name>A0ACC0BR94_CATRO</name>
<dbReference type="EMBL" id="CM044702">
    <property type="protein sequence ID" value="KAI5675211.1"/>
    <property type="molecule type" value="Genomic_DNA"/>
</dbReference>
<evidence type="ECO:0000313" key="1">
    <source>
        <dbReference type="EMBL" id="KAI5675211.1"/>
    </source>
</evidence>
<evidence type="ECO:0000313" key="2">
    <source>
        <dbReference type="Proteomes" id="UP001060085"/>
    </source>
</evidence>
<proteinExistence type="predicted"/>